<proteinExistence type="predicted"/>
<protein>
    <submittedName>
        <fullName evidence="1">Uncharacterized protein</fullName>
    </submittedName>
</protein>
<sequence>MMTIYKHALASAVVGFKLFFPGLYRTGTYSLATFHRCVRILLGIFRIL</sequence>
<keyword evidence="2" id="KW-1185">Reference proteome</keyword>
<gene>
    <name evidence="1" type="ORF">ES332_A13G070900v1</name>
</gene>
<evidence type="ECO:0000313" key="2">
    <source>
        <dbReference type="Proteomes" id="UP000322667"/>
    </source>
</evidence>
<dbReference type="AlphaFoldDB" id="A0A5D2MH91"/>
<accession>A0A5D2MH91</accession>
<reference evidence="1 2" key="1">
    <citation type="submission" date="2019-07" db="EMBL/GenBank/DDBJ databases">
        <title>WGS assembly of Gossypium tomentosum.</title>
        <authorList>
            <person name="Chen Z.J."/>
            <person name="Sreedasyam A."/>
            <person name="Ando A."/>
            <person name="Song Q."/>
            <person name="De L."/>
            <person name="Hulse-Kemp A."/>
            <person name="Ding M."/>
            <person name="Ye W."/>
            <person name="Kirkbride R."/>
            <person name="Jenkins J."/>
            <person name="Plott C."/>
            <person name="Lovell J."/>
            <person name="Lin Y.-M."/>
            <person name="Vaughn R."/>
            <person name="Liu B."/>
            <person name="Li W."/>
            <person name="Simpson S."/>
            <person name="Scheffler B."/>
            <person name="Saski C."/>
            <person name="Grover C."/>
            <person name="Hu G."/>
            <person name="Conover J."/>
            <person name="Carlson J."/>
            <person name="Shu S."/>
            <person name="Boston L."/>
            <person name="Williams M."/>
            <person name="Peterson D."/>
            <person name="Mcgee K."/>
            <person name="Jones D."/>
            <person name="Wendel J."/>
            <person name="Stelly D."/>
            <person name="Grimwood J."/>
            <person name="Schmutz J."/>
        </authorList>
    </citation>
    <scope>NUCLEOTIDE SEQUENCE [LARGE SCALE GENOMIC DNA]</scope>
    <source>
        <strain evidence="1">7179.01</strain>
    </source>
</reference>
<dbReference type="EMBL" id="CM017622">
    <property type="protein sequence ID" value="TYH90753.1"/>
    <property type="molecule type" value="Genomic_DNA"/>
</dbReference>
<name>A0A5D2MH91_GOSTO</name>
<organism evidence="1 2">
    <name type="scientific">Gossypium tomentosum</name>
    <name type="common">Hawaiian cotton</name>
    <name type="synonym">Gossypium sandvicense</name>
    <dbReference type="NCBI Taxonomy" id="34277"/>
    <lineage>
        <taxon>Eukaryota</taxon>
        <taxon>Viridiplantae</taxon>
        <taxon>Streptophyta</taxon>
        <taxon>Embryophyta</taxon>
        <taxon>Tracheophyta</taxon>
        <taxon>Spermatophyta</taxon>
        <taxon>Magnoliopsida</taxon>
        <taxon>eudicotyledons</taxon>
        <taxon>Gunneridae</taxon>
        <taxon>Pentapetalae</taxon>
        <taxon>rosids</taxon>
        <taxon>malvids</taxon>
        <taxon>Malvales</taxon>
        <taxon>Malvaceae</taxon>
        <taxon>Malvoideae</taxon>
        <taxon>Gossypium</taxon>
    </lineage>
</organism>
<dbReference type="Proteomes" id="UP000322667">
    <property type="component" value="Chromosome A13"/>
</dbReference>
<evidence type="ECO:0000313" key="1">
    <source>
        <dbReference type="EMBL" id="TYH90753.1"/>
    </source>
</evidence>